<proteinExistence type="predicted"/>
<dbReference type="Pfam" id="PF22784">
    <property type="entry name" value="PTP-SAK"/>
    <property type="match status" value="1"/>
</dbReference>
<evidence type="ECO:0000256" key="2">
    <source>
        <dbReference type="SAM" id="MobiDB-lite"/>
    </source>
</evidence>
<dbReference type="InterPro" id="IPR057023">
    <property type="entry name" value="PTP-SAK"/>
</dbReference>
<dbReference type="InterPro" id="IPR029021">
    <property type="entry name" value="Prot-tyrosine_phosphatase-like"/>
</dbReference>
<sequence length="360" mass="39026">MLGDGDDVAAQDESGGEDEYGGYAPLGAGDDDNIDDAQQAAAAVQGLEGLEVHAQMARIGVALYVSEEEQQRRRAEAMAAFDARYQEEVQVAAAAAATNERFPAFSADHINDIKEAMRGISLPVDAPAWAQGGGNKKGGKEKGGGGTAGGAVRHQQLLAKLPLALPTDHLTRDMSGPTPYSNWVVRGCLLVGAYPLKPYMTEAILKQGTRPLHWVTVFVCLMEESEFGKHGKHYFDVAKSMLDSRPSDFVQKSQELRYVHHPIPDRMIGSDDATLVLVEKILAFLRAGEMVYIHCYGGHGRTGIFASVLLGRIHGIDAEKALQLCKLYHDCRPDVEGISAKSVPSPQTHDQRAQVVRLLR</sequence>
<dbReference type="VEuPathDB" id="AmoebaDB:ACA1_183190"/>
<protein>
    <recommendedName>
        <fullName evidence="3">Tyrosine specific protein phosphatases domain-containing protein</fullName>
    </recommendedName>
</protein>
<dbReference type="Gene3D" id="3.90.190.10">
    <property type="entry name" value="Protein tyrosine phosphatase superfamily"/>
    <property type="match status" value="1"/>
</dbReference>
<dbReference type="PROSITE" id="PS50056">
    <property type="entry name" value="TYR_PHOSPHATASE_2"/>
    <property type="match status" value="1"/>
</dbReference>
<organism evidence="4 5">
    <name type="scientific">Acanthamoeba castellanii (strain ATCC 30010 / Neff)</name>
    <dbReference type="NCBI Taxonomy" id="1257118"/>
    <lineage>
        <taxon>Eukaryota</taxon>
        <taxon>Amoebozoa</taxon>
        <taxon>Discosea</taxon>
        <taxon>Longamoebia</taxon>
        <taxon>Centramoebida</taxon>
        <taxon>Acanthamoebidae</taxon>
        <taxon>Acanthamoeba</taxon>
    </lineage>
</organism>
<dbReference type="AlphaFoldDB" id="L8H893"/>
<dbReference type="KEGG" id="acan:ACA1_183190"/>
<accession>L8H893</accession>
<keyword evidence="1" id="KW-0378">Hydrolase</keyword>
<name>L8H893_ACACF</name>
<evidence type="ECO:0000313" key="5">
    <source>
        <dbReference type="Proteomes" id="UP000011083"/>
    </source>
</evidence>
<feature type="domain" description="Tyrosine specific protein phosphatases" evidence="3">
    <location>
        <begin position="272"/>
        <end position="326"/>
    </location>
</feature>
<feature type="compositionally biased region" description="Acidic residues" evidence="2">
    <location>
        <begin position="1"/>
        <end position="20"/>
    </location>
</feature>
<dbReference type="RefSeq" id="XP_004345929.1">
    <property type="nucleotide sequence ID" value="XM_004345879.1"/>
</dbReference>
<evidence type="ECO:0000259" key="3">
    <source>
        <dbReference type="PROSITE" id="PS50056"/>
    </source>
</evidence>
<reference evidence="4 5" key="1">
    <citation type="journal article" date="2013" name="Genome Biol.">
        <title>Genome of Acanthamoeba castellanii highlights extensive lateral gene transfer and early evolution of tyrosine kinase signaling.</title>
        <authorList>
            <person name="Clarke M."/>
            <person name="Lohan A.J."/>
            <person name="Liu B."/>
            <person name="Lagkouvardos I."/>
            <person name="Roy S."/>
            <person name="Zafar N."/>
            <person name="Bertelli C."/>
            <person name="Schilde C."/>
            <person name="Kianianmomeni A."/>
            <person name="Burglin T.R."/>
            <person name="Frech C."/>
            <person name="Turcotte B."/>
            <person name="Kopec K.O."/>
            <person name="Synnott J.M."/>
            <person name="Choo C."/>
            <person name="Paponov I."/>
            <person name="Finkler A."/>
            <person name="Soon Heng Tan C."/>
            <person name="Hutchins A.P."/>
            <person name="Weinmeier T."/>
            <person name="Rattei T."/>
            <person name="Chu J.S."/>
            <person name="Gimenez G."/>
            <person name="Irimia M."/>
            <person name="Rigden D.J."/>
            <person name="Fitzpatrick D.A."/>
            <person name="Lorenzo-Morales J."/>
            <person name="Bateman A."/>
            <person name="Chiu C.H."/>
            <person name="Tang P."/>
            <person name="Hegemann P."/>
            <person name="Fromm H."/>
            <person name="Raoult D."/>
            <person name="Greub G."/>
            <person name="Miranda-Saavedra D."/>
            <person name="Chen N."/>
            <person name="Nash P."/>
            <person name="Ginger M.L."/>
            <person name="Horn M."/>
            <person name="Schaap P."/>
            <person name="Caler L."/>
            <person name="Loftus B."/>
        </authorList>
    </citation>
    <scope>NUCLEOTIDE SEQUENCE [LARGE SCALE GENOMIC DNA]</scope>
    <source>
        <strain evidence="4 5">Neff</strain>
    </source>
</reference>
<feature type="region of interest" description="Disordered" evidence="2">
    <location>
        <begin position="129"/>
        <end position="149"/>
    </location>
</feature>
<dbReference type="OrthoDB" id="14871at2759"/>
<dbReference type="GeneID" id="14922277"/>
<dbReference type="STRING" id="1257118.L8H893"/>
<dbReference type="GO" id="GO:0016791">
    <property type="term" value="F:phosphatase activity"/>
    <property type="evidence" value="ECO:0007669"/>
    <property type="project" value="UniProtKB-ARBA"/>
</dbReference>
<keyword evidence="5" id="KW-1185">Reference proteome</keyword>
<dbReference type="SUPFAM" id="SSF52799">
    <property type="entry name" value="(Phosphotyrosine protein) phosphatases II"/>
    <property type="match status" value="1"/>
</dbReference>
<gene>
    <name evidence="4" type="ORF">ACA1_183190</name>
</gene>
<feature type="region of interest" description="Disordered" evidence="2">
    <location>
        <begin position="1"/>
        <end position="33"/>
    </location>
</feature>
<dbReference type="EMBL" id="KB007904">
    <property type="protein sequence ID" value="ELR21385.1"/>
    <property type="molecule type" value="Genomic_DNA"/>
</dbReference>
<dbReference type="InterPro" id="IPR016130">
    <property type="entry name" value="Tyr_Pase_AS"/>
</dbReference>
<evidence type="ECO:0000313" key="4">
    <source>
        <dbReference type="EMBL" id="ELR21385.1"/>
    </source>
</evidence>
<dbReference type="Proteomes" id="UP000011083">
    <property type="component" value="Unassembled WGS sequence"/>
</dbReference>
<dbReference type="InterPro" id="IPR000387">
    <property type="entry name" value="Tyr_Pase_dom"/>
</dbReference>
<dbReference type="PROSITE" id="PS00383">
    <property type="entry name" value="TYR_PHOSPHATASE_1"/>
    <property type="match status" value="1"/>
</dbReference>
<evidence type="ECO:0000256" key="1">
    <source>
        <dbReference type="ARBA" id="ARBA00022801"/>
    </source>
</evidence>